<dbReference type="Proteomes" id="UP000180043">
    <property type="component" value="Unassembled WGS sequence"/>
</dbReference>
<sequence length="250" mass="28092">MIDRDNPDYILWDQEWVSIPFGDVNIPYAAASLRVSQKEVRRVIAHAKAEQRTAFYRGISGRKTADIPSGRDDVDEALKVTVKGMLQAAFGIGPRGAAVNTKAAAAGMQVTAGTVRRWAAGTQQPSRAHLDHLRVLARQAATTKKGRKVATDEFRNSERGRAALSPSARETRFTITGWQGPRGYVRYRTVDSYGARPNQLEMMLRAYENDGDRGLYLWLCDHYGNTDDGRDEYVEDWQFLTIDYFWIGAT</sequence>
<evidence type="ECO:0000313" key="2">
    <source>
        <dbReference type="Proteomes" id="UP000180043"/>
    </source>
</evidence>
<proteinExistence type="predicted"/>
<gene>
    <name evidence="1" type="ORF">BKG82_26170</name>
</gene>
<evidence type="ECO:0000313" key="1">
    <source>
        <dbReference type="EMBL" id="OHU47429.1"/>
    </source>
</evidence>
<organism evidence="1 2">
    <name type="scientific">Mycobacteroides chelonae</name>
    <name type="common">Mycobacterium chelonae</name>
    <dbReference type="NCBI Taxonomy" id="1774"/>
    <lineage>
        <taxon>Bacteria</taxon>
        <taxon>Bacillati</taxon>
        <taxon>Actinomycetota</taxon>
        <taxon>Actinomycetes</taxon>
        <taxon>Mycobacteriales</taxon>
        <taxon>Mycobacteriaceae</taxon>
        <taxon>Mycobacteroides</taxon>
    </lineage>
</organism>
<dbReference type="AlphaFoldDB" id="A0A1S1LI10"/>
<dbReference type="EMBL" id="MLIQ01000042">
    <property type="protein sequence ID" value="OHU47429.1"/>
    <property type="molecule type" value="Genomic_DNA"/>
</dbReference>
<protein>
    <submittedName>
        <fullName evidence="1">Uncharacterized protein</fullName>
    </submittedName>
</protein>
<name>A0A1S1LI10_MYCCH</name>
<comment type="caution">
    <text evidence="1">The sequence shown here is derived from an EMBL/GenBank/DDBJ whole genome shotgun (WGS) entry which is preliminary data.</text>
</comment>
<accession>A0A1S1LI10</accession>
<reference evidence="1 2" key="1">
    <citation type="submission" date="2016-10" db="EMBL/GenBank/DDBJ databases">
        <title>Evaluation of Human, Veterinary and Environmental Mycobacterium chelonae Isolates by Core Genome Phylogenomic Analysis, Targeted Gene Comparison, and Anti-microbial Susceptibility Patterns: A Tale of Mistaken Identities.</title>
        <authorList>
            <person name="Fogelson S.B."/>
            <person name="Camus A.C."/>
            <person name="Lorenz W."/>
            <person name="Vasireddy R."/>
            <person name="Vasireddy S."/>
            <person name="Smith T."/>
            <person name="Brown-Elliott B.A."/>
            <person name="Wallace R.J.Jr."/>
            <person name="Hasan N.A."/>
            <person name="Reischl U."/>
            <person name="Sanchez S."/>
        </authorList>
    </citation>
    <scope>NUCLEOTIDE SEQUENCE [LARGE SCALE GENOMIC DNA]</scope>
    <source>
        <strain evidence="1 2">15515</strain>
    </source>
</reference>